<dbReference type="PATRIC" id="fig|1348663.4.peg.341"/>
<evidence type="ECO:0000313" key="1">
    <source>
        <dbReference type="EMBL" id="KDN87719.1"/>
    </source>
</evidence>
<organism evidence="1 2">
    <name type="scientific">Kitasatospora cheerisanensis KCTC 2395</name>
    <dbReference type="NCBI Taxonomy" id="1348663"/>
    <lineage>
        <taxon>Bacteria</taxon>
        <taxon>Bacillati</taxon>
        <taxon>Actinomycetota</taxon>
        <taxon>Actinomycetes</taxon>
        <taxon>Kitasatosporales</taxon>
        <taxon>Streptomycetaceae</taxon>
        <taxon>Kitasatospora</taxon>
    </lineage>
</organism>
<evidence type="ECO:0000313" key="2">
    <source>
        <dbReference type="Proteomes" id="UP000027178"/>
    </source>
</evidence>
<dbReference type="EMBL" id="JNBY01000015">
    <property type="protein sequence ID" value="KDN87719.1"/>
    <property type="molecule type" value="Genomic_DNA"/>
</dbReference>
<protein>
    <submittedName>
        <fullName evidence="1">Uncharacterized protein</fullName>
    </submittedName>
</protein>
<dbReference type="HOGENOM" id="CLU_2343008_0_0_11"/>
<keyword evidence="2" id="KW-1185">Reference proteome</keyword>
<comment type="caution">
    <text evidence="1">The sequence shown here is derived from an EMBL/GenBank/DDBJ whole genome shotgun (WGS) entry which is preliminary data.</text>
</comment>
<gene>
    <name evidence="1" type="ORF">KCH_03660</name>
</gene>
<proteinExistence type="predicted"/>
<sequence>MPIFDQAVYRFYTGQTPPSGAYQDTPRKLWPLYQTDLRTHREWLTALASPVVTPDGRPLSLLRAADIVIWEHQVTGCATTLAPEGSVPVSGQAPMAG</sequence>
<accession>A0A066Z672</accession>
<reference evidence="1 2" key="1">
    <citation type="submission" date="2014-05" db="EMBL/GenBank/DDBJ databases">
        <title>Draft Genome Sequence of Kitasatospora cheerisanensis KCTC 2395.</title>
        <authorList>
            <person name="Nam D.H."/>
        </authorList>
    </citation>
    <scope>NUCLEOTIDE SEQUENCE [LARGE SCALE GENOMIC DNA]</scope>
    <source>
        <strain evidence="1 2">KCTC 2395</strain>
    </source>
</reference>
<dbReference type="Proteomes" id="UP000027178">
    <property type="component" value="Unassembled WGS sequence"/>
</dbReference>
<name>A0A066Z672_9ACTN</name>
<dbReference type="AlphaFoldDB" id="A0A066Z672"/>